<dbReference type="Gene3D" id="3.40.1190.20">
    <property type="match status" value="1"/>
</dbReference>
<evidence type="ECO:0000313" key="5">
    <source>
        <dbReference type="EMBL" id="CEF40674.1"/>
    </source>
</evidence>
<dbReference type="Proteomes" id="UP000056109">
    <property type="component" value="Chromosome I"/>
</dbReference>
<dbReference type="InterPro" id="IPR036388">
    <property type="entry name" value="WH-like_DNA-bd_sf"/>
</dbReference>
<evidence type="ECO:0000256" key="1">
    <source>
        <dbReference type="ARBA" id="ARBA00022679"/>
    </source>
</evidence>
<evidence type="ECO:0000256" key="2">
    <source>
        <dbReference type="ARBA" id="ARBA00022723"/>
    </source>
</evidence>
<keyword evidence="3" id="KW-0418">Kinase</keyword>
<keyword evidence="2" id="KW-0479">Metal-binding</keyword>
<protein>
    <recommendedName>
        <fullName evidence="4">Carbohydrate kinase PfkB domain-containing protein</fullName>
    </recommendedName>
</protein>
<evidence type="ECO:0000313" key="6">
    <source>
        <dbReference type="Proteomes" id="UP000056109"/>
    </source>
</evidence>
<dbReference type="CDD" id="cd01941">
    <property type="entry name" value="YeiC_kinase_like"/>
    <property type="match status" value="1"/>
</dbReference>
<dbReference type="GO" id="GO:0005737">
    <property type="term" value="C:cytoplasm"/>
    <property type="evidence" value="ECO:0007669"/>
    <property type="project" value="TreeGrafter"/>
</dbReference>
<dbReference type="InterPro" id="IPR002173">
    <property type="entry name" value="Carboh/pur_kinase_PfkB_CS"/>
</dbReference>
<dbReference type="RefSeq" id="WP_058987459.1">
    <property type="nucleotide sequence ID" value="NZ_LN606600.1"/>
</dbReference>
<dbReference type="PANTHER" id="PTHR42909">
    <property type="entry name" value="ZGC:136858"/>
    <property type="match status" value="1"/>
</dbReference>
<dbReference type="PANTHER" id="PTHR42909:SF1">
    <property type="entry name" value="CARBOHYDRATE KINASE PFKB DOMAIN-CONTAINING PROTEIN"/>
    <property type="match status" value="1"/>
</dbReference>
<keyword evidence="1" id="KW-0808">Transferase</keyword>
<dbReference type="GO" id="GO:0004730">
    <property type="term" value="F:pseudouridylate synthase activity"/>
    <property type="evidence" value="ECO:0007669"/>
    <property type="project" value="TreeGrafter"/>
</dbReference>
<reference evidence="6" key="1">
    <citation type="submission" date="2014-09" db="EMBL/GenBank/DDBJ databases">
        <authorList>
            <person name="Illeghems K.G."/>
        </authorList>
    </citation>
    <scope>NUCLEOTIDE SEQUENCE [LARGE SCALE GENOMIC DNA]</scope>
    <source>
        <strain evidence="6">108B</strain>
    </source>
</reference>
<accession>A0A0U5B8G9</accession>
<dbReference type="KEGG" id="asz:ASN_1309"/>
<dbReference type="InterPro" id="IPR011611">
    <property type="entry name" value="PfkB_dom"/>
</dbReference>
<evidence type="ECO:0000259" key="4">
    <source>
        <dbReference type="Pfam" id="PF00294"/>
    </source>
</evidence>
<dbReference type="SUPFAM" id="SSF53613">
    <property type="entry name" value="Ribokinase-like"/>
    <property type="match status" value="1"/>
</dbReference>
<dbReference type="InterPro" id="IPR029056">
    <property type="entry name" value="Ribokinase-like"/>
</dbReference>
<dbReference type="PROSITE" id="PS00583">
    <property type="entry name" value="PFKB_KINASES_1"/>
    <property type="match status" value="1"/>
</dbReference>
<dbReference type="InterPro" id="IPR036390">
    <property type="entry name" value="WH_DNA-bd_sf"/>
</dbReference>
<dbReference type="Gene3D" id="1.10.10.10">
    <property type="entry name" value="Winged helix-like DNA-binding domain superfamily/Winged helix DNA-binding domain"/>
    <property type="match status" value="1"/>
</dbReference>
<sequence length="370" mass="39542">MTSDKVLNDQEKLILDCIERNPFISQQDLAEHCGLARPTVATYIAQLTRKGFLLGRAYVLARSERIVCIGGAAIDRKYRLAGPMIGGTSNPASGSSTFGGVARNVSENLARLGTNTNLVSVVGDDEDGQMLVEYLRNAGVDVSGVQTQHGAATAEYVAVLQEDNDLAVGIVNAEIFETVSVDTLRACWPTIVSANWVFADCNLPTEVLAWLSGQRADNRFRLAIGTVSAHKAQKLRGLLDGIDLLFTTDRDAAVLKSELKLVSRGNRKRGRDQEPDERNSRAVVCFHGPGSLTVTTSESTHRLAVPVGVVADVTGAADALVAGTLSSLLLGDSLTEACRFGIGMAALTATTHSNVHPLLTRSYVEDLMPH</sequence>
<dbReference type="GO" id="GO:0046872">
    <property type="term" value="F:metal ion binding"/>
    <property type="evidence" value="ECO:0007669"/>
    <property type="project" value="UniProtKB-KW"/>
</dbReference>
<dbReference type="GO" id="GO:0016301">
    <property type="term" value="F:kinase activity"/>
    <property type="evidence" value="ECO:0007669"/>
    <property type="project" value="UniProtKB-KW"/>
</dbReference>
<dbReference type="EMBL" id="LN606600">
    <property type="protein sequence ID" value="CEF40674.1"/>
    <property type="molecule type" value="Genomic_DNA"/>
</dbReference>
<dbReference type="PATRIC" id="fig|446692.3.peg.1314"/>
<dbReference type="Pfam" id="PF00294">
    <property type="entry name" value="PfkB"/>
    <property type="match status" value="1"/>
</dbReference>
<dbReference type="SUPFAM" id="SSF46785">
    <property type="entry name" value="Winged helix' DNA-binding domain"/>
    <property type="match status" value="1"/>
</dbReference>
<dbReference type="AlphaFoldDB" id="A0A0U5B8G9"/>
<name>A0A0U5B8G9_9PROT</name>
<proteinExistence type="predicted"/>
<dbReference type="GO" id="GO:0016798">
    <property type="term" value="F:hydrolase activity, acting on glycosyl bonds"/>
    <property type="evidence" value="ECO:0007669"/>
    <property type="project" value="TreeGrafter"/>
</dbReference>
<gene>
    <name evidence="5" type="ORF">ASN_1309</name>
</gene>
<evidence type="ECO:0000256" key="3">
    <source>
        <dbReference type="ARBA" id="ARBA00022777"/>
    </source>
</evidence>
<keyword evidence="6" id="KW-1185">Reference proteome</keyword>
<organism evidence="5 6">
    <name type="scientific">Acetobacter senegalensis</name>
    <dbReference type="NCBI Taxonomy" id="446692"/>
    <lineage>
        <taxon>Bacteria</taxon>
        <taxon>Pseudomonadati</taxon>
        <taxon>Pseudomonadota</taxon>
        <taxon>Alphaproteobacteria</taxon>
        <taxon>Acetobacterales</taxon>
        <taxon>Acetobacteraceae</taxon>
        <taxon>Acetobacter</taxon>
    </lineage>
</organism>
<dbReference type="Pfam" id="PF13412">
    <property type="entry name" value="HTH_24"/>
    <property type="match status" value="1"/>
</dbReference>
<dbReference type="GeneID" id="34782393"/>
<feature type="domain" description="Carbohydrate kinase PfkB" evidence="4">
    <location>
        <begin position="64"/>
        <end position="357"/>
    </location>
</feature>